<dbReference type="InterPro" id="IPR013382">
    <property type="entry name" value="CRISPR-assoc_prot_Cse2"/>
</dbReference>
<organism evidence="2 3">
    <name type="scientific">Deinococcus ruber</name>
    <dbReference type="NCBI Taxonomy" id="1848197"/>
    <lineage>
        <taxon>Bacteria</taxon>
        <taxon>Thermotogati</taxon>
        <taxon>Deinococcota</taxon>
        <taxon>Deinococci</taxon>
        <taxon>Deinococcales</taxon>
        <taxon>Deinococcaceae</taxon>
        <taxon>Deinococcus</taxon>
    </lineage>
</organism>
<gene>
    <name evidence="2" type="ORF">GCM10008957_25380</name>
</gene>
<dbReference type="RefSeq" id="WP_189090885.1">
    <property type="nucleotide sequence ID" value="NZ_BMQL01000013.1"/>
</dbReference>
<evidence type="ECO:0008006" key="4">
    <source>
        <dbReference type="Google" id="ProtNLM"/>
    </source>
</evidence>
<feature type="region of interest" description="Disordered" evidence="1">
    <location>
        <begin position="77"/>
        <end position="101"/>
    </location>
</feature>
<name>A0A918CAC2_9DEIO</name>
<dbReference type="CDD" id="cd09731">
    <property type="entry name" value="Cse2_I-E"/>
    <property type="match status" value="1"/>
</dbReference>
<keyword evidence="3" id="KW-1185">Reference proteome</keyword>
<protein>
    <recommendedName>
        <fullName evidence="4">Type I-E CRISPR-associated protein Cse2/CasB</fullName>
    </recommendedName>
</protein>
<dbReference type="AlphaFoldDB" id="A0A918CAC2"/>
<reference evidence="2" key="1">
    <citation type="journal article" date="2014" name="Int. J. Syst. Evol. Microbiol.">
        <title>Complete genome sequence of Corynebacterium casei LMG S-19264T (=DSM 44701T), isolated from a smear-ripened cheese.</title>
        <authorList>
            <consortium name="US DOE Joint Genome Institute (JGI-PGF)"/>
            <person name="Walter F."/>
            <person name="Albersmeier A."/>
            <person name="Kalinowski J."/>
            <person name="Ruckert C."/>
        </authorList>
    </citation>
    <scope>NUCLEOTIDE SEQUENCE</scope>
    <source>
        <strain evidence="2">JCM 31311</strain>
    </source>
</reference>
<feature type="region of interest" description="Disordered" evidence="1">
    <location>
        <begin position="180"/>
        <end position="204"/>
    </location>
</feature>
<accession>A0A918CAC2</accession>
<proteinExistence type="predicted"/>
<dbReference type="Pfam" id="PF09485">
    <property type="entry name" value="CRISPR_Cse2"/>
    <property type="match status" value="1"/>
</dbReference>
<dbReference type="Proteomes" id="UP000603865">
    <property type="component" value="Unassembled WGS sequence"/>
</dbReference>
<feature type="compositionally biased region" description="Polar residues" evidence="1">
    <location>
        <begin position="195"/>
        <end position="204"/>
    </location>
</feature>
<feature type="compositionally biased region" description="Basic and acidic residues" evidence="1">
    <location>
        <begin position="180"/>
        <end position="193"/>
    </location>
</feature>
<dbReference type="NCBIfam" id="TIGR02548">
    <property type="entry name" value="casB_cse2"/>
    <property type="match status" value="1"/>
</dbReference>
<evidence type="ECO:0000313" key="3">
    <source>
        <dbReference type="Proteomes" id="UP000603865"/>
    </source>
</evidence>
<dbReference type="InterPro" id="IPR038287">
    <property type="entry name" value="Cse2_sf"/>
</dbReference>
<comment type="caution">
    <text evidence="2">The sequence shown here is derived from an EMBL/GenBank/DDBJ whole genome shotgun (WGS) entry which is preliminary data.</text>
</comment>
<dbReference type="EMBL" id="BMQL01000013">
    <property type="protein sequence ID" value="GGR11471.1"/>
    <property type="molecule type" value="Genomic_DNA"/>
</dbReference>
<dbReference type="Gene3D" id="1.10.520.40">
    <property type="entry name" value="CRISPR-associated protein Cse2"/>
    <property type="match status" value="1"/>
</dbReference>
<evidence type="ECO:0000256" key="1">
    <source>
        <dbReference type="SAM" id="MobiDB-lite"/>
    </source>
</evidence>
<sequence>MTVPERHAAETHFVTALGELERGSLAELRRSLSYKTGQSYFLERLIYEHLPEWYRGGWGNQAAFLVAGLYALVERPHSEPKTDESDAETVPETSKPAAPRNLGSALGRLYRAQENRPSTEKRFLALLDADEEQLADHLRHAVTLLNAGDIRLDWAQLLADVLSWSRPENRDRTREQWARAFYRPDHKANDVKNTEPVSTQEETE</sequence>
<reference evidence="2" key="2">
    <citation type="submission" date="2020-09" db="EMBL/GenBank/DDBJ databases">
        <authorList>
            <person name="Sun Q."/>
            <person name="Ohkuma M."/>
        </authorList>
    </citation>
    <scope>NUCLEOTIDE SEQUENCE</scope>
    <source>
        <strain evidence="2">JCM 31311</strain>
    </source>
</reference>
<evidence type="ECO:0000313" key="2">
    <source>
        <dbReference type="EMBL" id="GGR11471.1"/>
    </source>
</evidence>